<evidence type="ECO:0000256" key="4">
    <source>
        <dbReference type="ARBA" id="ARBA00023159"/>
    </source>
</evidence>
<dbReference type="InterPro" id="IPR001471">
    <property type="entry name" value="AP2/ERF_dom"/>
</dbReference>
<feature type="domain" description="AP2/ERF" evidence="9">
    <location>
        <begin position="100"/>
        <end position="157"/>
    </location>
</feature>
<evidence type="ECO:0000256" key="6">
    <source>
        <dbReference type="ARBA" id="ARBA00023242"/>
    </source>
</evidence>
<evidence type="ECO:0000256" key="3">
    <source>
        <dbReference type="ARBA" id="ARBA00023125"/>
    </source>
</evidence>
<dbReference type="PANTHER" id="PTHR31985:SF300">
    <property type="entry name" value="ETHYLENE-RESPONSIVE TRANSCRIPTION FACTOR ERF035"/>
    <property type="match status" value="1"/>
</dbReference>
<keyword evidence="2" id="KW-0805">Transcription regulation</keyword>
<sequence length="298" mass="32254">MEEHNNISYETLDISFHHTPIISPTISSASAPVSVGSGRSWNTTISAFLSSSSSSASISSDIDNDNKKGSKRAKLDHNKEAETGVDQCRDEDDRVYKEGTYRGVRKRSWGKWVSEIREPRKKSRIWLGTYPTAEMAARAHDVAALAIKGNNAFLNFPKEAHLLPLPASTCPKDIQAAAAKAADLAAAACSTTNTTMSQCHVSPCTSISSTTTTSNNNNNLSSSEANSEWSSSVGPTHDDEESVFDLPDLVIDCQSQRGGGYFGNSTWQLGQGEAETCLFGFDDHIPRPGCFWLGLLDK</sequence>
<dbReference type="Gene3D" id="3.30.730.10">
    <property type="entry name" value="AP2/ERF domain"/>
    <property type="match status" value="1"/>
</dbReference>
<gene>
    <name evidence="10" type="ORF">RND81_02G108000</name>
</gene>
<dbReference type="PANTHER" id="PTHR31985">
    <property type="entry name" value="ETHYLENE-RESPONSIVE TRANSCRIPTION FACTOR ERF042-RELATED"/>
    <property type="match status" value="1"/>
</dbReference>
<reference evidence="10" key="1">
    <citation type="submission" date="2024-03" db="EMBL/GenBank/DDBJ databases">
        <title>WGS assembly of Saponaria officinalis var. Norfolk2.</title>
        <authorList>
            <person name="Jenkins J."/>
            <person name="Shu S."/>
            <person name="Grimwood J."/>
            <person name="Barry K."/>
            <person name="Goodstein D."/>
            <person name="Schmutz J."/>
            <person name="Leebens-Mack J."/>
            <person name="Osbourn A."/>
        </authorList>
    </citation>
    <scope>NUCLEOTIDE SEQUENCE [LARGE SCALE GENOMIC DNA]</scope>
    <source>
        <strain evidence="10">JIC</strain>
    </source>
</reference>
<dbReference type="FunFam" id="3.30.730.10:FF:000001">
    <property type="entry name" value="Ethylene-responsive transcription factor 2"/>
    <property type="match status" value="1"/>
</dbReference>
<dbReference type="SMART" id="SM00380">
    <property type="entry name" value="AP2"/>
    <property type="match status" value="1"/>
</dbReference>
<organism evidence="10 11">
    <name type="scientific">Saponaria officinalis</name>
    <name type="common">Common soapwort</name>
    <name type="synonym">Lychnis saponaria</name>
    <dbReference type="NCBI Taxonomy" id="3572"/>
    <lineage>
        <taxon>Eukaryota</taxon>
        <taxon>Viridiplantae</taxon>
        <taxon>Streptophyta</taxon>
        <taxon>Embryophyta</taxon>
        <taxon>Tracheophyta</taxon>
        <taxon>Spermatophyta</taxon>
        <taxon>Magnoliopsida</taxon>
        <taxon>eudicotyledons</taxon>
        <taxon>Gunneridae</taxon>
        <taxon>Pentapetalae</taxon>
        <taxon>Caryophyllales</taxon>
        <taxon>Caryophyllaceae</taxon>
        <taxon>Caryophylleae</taxon>
        <taxon>Saponaria</taxon>
    </lineage>
</organism>
<dbReference type="PROSITE" id="PS51032">
    <property type="entry name" value="AP2_ERF"/>
    <property type="match status" value="1"/>
</dbReference>
<dbReference type="Pfam" id="PF00847">
    <property type="entry name" value="AP2"/>
    <property type="match status" value="1"/>
</dbReference>
<evidence type="ECO:0000313" key="10">
    <source>
        <dbReference type="EMBL" id="KAK9749187.1"/>
    </source>
</evidence>
<evidence type="ECO:0000256" key="1">
    <source>
        <dbReference type="ARBA" id="ARBA00004123"/>
    </source>
</evidence>
<protein>
    <recommendedName>
        <fullName evidence="9">AP2/ERF domain-containing protein</fullName>
    </recommendedName>
</protein>
<dbReference type="GO" id="GO:0003677">
    <property type="term" value="F:DNA binding"/>
    <property type="evidence" value="ECO:0007669"/>
    <property type="project" value="UniProtKB-KW"/>
</dbReference>
<dbReference type="GO" id="GO:0003700">
    <property type="term" value="F:DNA-binding transcription factor activity"/>
    <property type="evidence" value="ECO:0007669"/>
    <property type="project" value="InterPro"/>
</dbReference>
<evidence type="ECO:0000256" key="2">
    <source>
        <dbReference type="ARBA" id="ARBA00023015"/>
    </source>
</evidence>
<proteinExistence type="inferred from homology"/>
<dbReference type="CDD" id="cd00018">
    <property type="entry name" value="AP2"/>
    <property type="match status" value="1"/>
</dbReference>
<dbReference type="InterPro" id="IPR016177">
    <property type="entry name" value="DNA-bd_dom_sf"/>
</dbReference>
<evidence type="ECO:0000259" key="9">
    <source>
        <dbReference type="PROSITE" id="PS51032"/>
    </source>
</evidence>
<accession>A0AAW1MTF1</accession>
<feature type="compositionally biased region" description="Basic and acidic residues" evidence="8">
    <location>
        <begin position="64"/>
        <end position="86"/>
    </location>
</feature>
<evidence type="ECO:0000256" key="5">
    <source>
        <dbReference type="ARBA" id="ARBA00023163"/>
    </source>
</evidence>
<feature type="region of interest" description="Disordered" evidence="8">
    <location>
        <begin position="54"/>
        <end position="86"/>
    </location>
</feature>
<dbReference type="SUPFAM" id="SSF54171">
    <property type="entry name" value="DNA-binding domain"/>
    <property type="match status" value="1"/>
</dbReference>
<keyword evidence="4" id="KW-0010">Activator</keyword>
<keyword evidence="6" id="KW-0539">Nucleus</keyword>
<evidence type="ECO:0000313" key="11">
    <source>
        <dbReference type="Proteomes" id="UP001443914"/>
    </source>
</evidence>
<name>A0AAW1MTF1_SAPOF</name>
<dbReference type="InterPro" id="IPR036955">
    <property type="entry name" value="AP2/ERF_dom_sf"/>
</dbReference>
<dbReference type="Proteomes" id="UP001443914">
    <property type="component" value="Unassembled WGS sequence"/>
</dbReference>
<comment type="caution">
    <text evidence="10">The sequence shown here is derived from an EMBL/GenBank/DDBJ whole genome shotgun (WGS) entry which is preliminary data.</text>
</comment>
<comment type="similarity">
    <text evidence="7">Belongs to the AP2/ERF transcription factor family. ERF subfamily.</text>
</comment>
<dbReference type="PRINTS" id="PR00367">
    <property type="entry name" value="ETHRSPELEMNT"/>
</dbReference>
<dbReference type="InterPro" id="IPR051032">
    <property type="entry name" value="AP2/ERF_TF_ERF_subfamily"/>
</dbReference>
<keyword evidence="5" id="KW-0804">Transcription</keyword>
<feature type="region of interest" description="Disordered" evidence="8">
    <location>
        <begin position="207"/>
        <end position="241"/>
    </location>
</feature>
<dbReference type="GO" id="GO:0005634">
    <property type="term" value="C:nucleus"/>
    <property type="evidence" value="ECO:0007669"/>
    <property type="project" value="UniProtKB-SubCell"/>
</dbReference>
<dbReference type="EMBL" id="JBDFQZ010000002">
    <property type="protein sequence ID" value="KAK9749187.1"/>
    <property type="molecule type" value="Genomic_DNA"/>
</dbReference>
<dbReference type="AlphaFoldDB" id="A0AAW1MTF1"/>
<comment type="subcellular location">
    <subcellularLocation>
        <location evidence="1">Nucleus</location>
    </subcellularLocation>
</comment>
<keyword evidence="3" id="KW-0238">DNA-binding</keyword>
<keyword evidence="11" id="KW-1185">Reference proteome</keyword>
<evidence type="ECO:0000256" key="7">
    <source>
        <dbReference type="ARBA" id="ARBA00024343"/>
    </source>
</evidence>
<feature type="compositionally biased region" description="Low complexity" evidence="8">
    <location>
        <begin position="207"/>
        <end position="232"/>
    </location>
</feature>
<evidence type="ECO:0000256" key="8">
    <source>
        <dbReference type="SAM" id="MobiDB-lite"/>
    </source>
</evidence>